<evidence type="ECO:0000313" key="2">
    <source>
        <dbReference type="EMBL" id="QTL41187.1"/>
    </source>
</evidence>
<keyword evidence="1" id="KW-1133">Transmembrane helix</keyword>
<dbReference type="EMBL" id="CP072455">
    <property type="protein sequence ID" value="QTL41187.1"/>
    <property type="molecule type" value="Genomic_DNA"/>
</dbReference>
<accession>A0ABX7VND8</accession>
<dbReference type="Proteomes" id="UP000665047">
    <property type="component" value="Chromosome"/>
</dbReference>
<dbReference type="RefSeq" id="WP_209028476.1">
    <property type="nucleotide sequence ID" value="NZ_CP072455.1"/>
</dbReference>
<organism evidence="2 3">
    <name type="scientific">Xenorhabdus budapestensis</name>
    <dbReference type="NCBI Taxonomy" id="290110"/>
    <lineage>
        <taxon>Bacteria</taxon>
        <taxon>Pseudomonadati</taxon>
        <taxon>Pseudomonadota</taxon>
        <taxon>Gammaproteobacteria</taxon>
        <taxon>Enterobacterales</taxon>
        <taxon>Morganellaceae</taxon>
        <taxon>Xenorhabdus</taxon>
    </lineage>
</organism>
<protein>
    <submittedName>
        <fullName evidence="2">Uncharacterized protein</fullName>
    </submittedName>
</protein>
<evidence type="ECO:0000313" key="3">
    <source>
        <dbReference type="Proteomes" id="UP000665047"/>
    </source>
</evidence>
<reference evidence="2 3" key="1">
    <citation type="submission" date="2021-03" db="EMBL/GenBank/DDBJ databases">
        <title>Complete Genome Sequence Data of Xenorhabdus budapestensis strain C72, a Candidate Biological Control Agent, from China.</title>
        <authorList>
            <person name="LI B."/>
            <person name="WANG S."/>
            <person name="QIU D."/>
        </authorList>
    </citation>
    <scope>NUCLEOTIDE SEQUENCE [LARGE SCALE GENOMIC DNA]</scope>
    <source>
        <strain evidence="2 3">C-7-2</strain>
    </source>
</reference>
<evidence type="ECO:0000256" key="1">
    <source>
        <dbReference type="SAM" id="Phobius"/>
    </source>
</evidence>
<feature type="transmembrane region" description="Helical" evidence="1">
    <location>
        <begin position="6"/>
        <end position="25"/>
    </location>
</feature>
<keyword evidence="3" id="KW-1185">Reference proteome</keyword>
<gene>
    <name evidence="2" type="ORF">HGO23_07710</name>
</gene>
<keyword evidence="1" id="KW-0472">Membrane</keyword>
<keyword evidence="1" id="KW-0812">Transmembrane</keyword>
<name>A0ABX7VND8_XENBU</name>
<sequence>MAHNLLLLWDNVIMIMIVGVGWTEVNHLRLKKTVLHVLCFKLQLCWLHLEVD</sequence>
<proteinExistence type="predicted"/>